<dbReference type="InterPro" id="IPR004143">
    <property type="entry name" value="BPL_LPL_catalytic"/>
</dbReference>
<dbReference type="FunCoup" id="Q01PF3">
    <property type="interactions" value="464"/>
</dbReference>
<dbReference type="Pfam" id="PF03099">
    <property type="entry name" value="BPL_LplA_LipB"/>
    <property type="match status" value="1"/>
</dbReference>
<keyword evidence="1 8" id="KW-0436">Ligase</keyword>
<evidence type="ECO:0000313" key="8">
    <source>
        <dbReference type="EMBL" id="ABJ88467.1"/>
    </source>
</evidence>
<organism evidence="8">
    <name type="scientific">Solibacter usitatus (strain Ellin6076)</name>
    <dbReference type="NCBI Taxonomy" id="234267"/>
    <lineage>
        <taxon>Bacteria</taxon>
        <taxon>Pseudomonadati</taxon>
        <taxon>Acidobacteriota</taxon>
        <taxon>Terriglobia</taxon>
        <taxon>Bryobacterales</taxon>
        <taxon>Solibacteraceae</taxon>
        <taxon>Candidatus Solibacter</taxon>
    </lineage>
</organism>
<keyword evidence="2" id="KW-0547">Nucleotide-binding</keyword>
<dbReference type="STRING" id="234267.Acid_7559"/>
<dbReference type="GO" id="GO:0005737">
    <property type="term" value="C:cytoplasm"/>
    <property type="evidence" value="ECO:0007669"/>
    <property type="project" value="TreeGrafter"/>
</dbReference>
<accession>Q01PF3</accession>
<dbReference type="OrthoDB" id="9807064at2"/>
<feature type="domain" description="BPL/LPL catalytic" evidence="7">
    <location>
        <begin position="10"/>
        <end position="173"/>
    </location>
</feature>
<dbReference type="InterPro" id="IPR045864">
    <property type="entry name" value="aa-tRNA-synth_II/BPL/LPL"/>
</dbReference>
<sequence length="236" mass="24968">MDLDRLRAAFPERQILYFESLDSTMRVAAASEPGTIVLADRQLAGLGRQGHTWHSEPGHGIYCSIVLPPTPVLTLALGVATIDAIAQAAGIQCDLRWPNDLMLDNRKVAGILVQLVNGSAIAGIGINVNHPGFPSDLAKEAISLRQHAGRELSREDILIALFPAIDSIVGEDSETILRLFTHASSYAAGRRVTVQQPGGDITGTTAGLDQSGFLIVRKDDGTDTLILAGGVRASGS</sequence>
<evidence type="ECO:0000259" key="7">
    <source>
        <dbReference type="PROSITE" id="PS51733"/>
    </source>
</evidence>
<keyword evidence="4" id="KW-0092">Biotin</keyword>
<evidence type="ECO:0000256" key="2">
    <source>
        <dbReference type="ARBA" id="ARBA00022741"/>
    </source>
</evidence>
<reference evidence="8" key="1">
    <citation type="submission" date="2006-10" db="EMBL/GenBank/DDBJ databases">
        <title>Complete sequence of Solibacter usitatus Ellin6076.</title>
        <authorList>
            <consortium name="US DOE Joint Genome Institute"/>
            <person name="Copeland A."/>
            <person name="Lucas S."/>
            <person name="Lapidus A."/>
            <person name="Barry K."/>
            <person name="Detter J.C."/>
            <person name="Glavina del Rio T."/>
            <person name="Hammon N."/>
            <person name="Israni S."/>
            <person name="Dalin E."/>
            <person name="Tice H."/>
            <person name="Pitluck S."/>
            <person name="Thompson L.S."/>
            <person name="Brettin T."/>
            <person name="Bruce D."/>
            <person name="Han C."/>
            <person name="Tapia R."/>
            <person name="Gilna P."/>
            <person name="Schmutz J."/>
            <person name="Larimer F."/>
            <person name="Land M."/>
            <person name="Hauser L."/>
            <person name="Kyrpides N."/>
            <person name="Mikhailova N."/>
            <person name="Janssen P.H."/>
            <person name="Kuske C.R."/>
            <person name="Richardson P."/>
        </authorList>
    </citation>
    <scope>NUCLEOTIDE SEQUENCE</scope>
    <source>
        <strain evidence="8">Ellin6076</strain>
    </source>
</reference>
<dbReference type="eggNOG" id="COG0340">
    <property type="taxonomic scope" value="Bacteria"/>
</dbReference>
<evidence type="ECO:0000256" key="5">
    <source>
        <dbReference type="ARBA" id="ARBA00024227"/>
    </source>
</evidence>
<dbReference type="SUPFAM" id="SSF50037">
    <property type="entry name" value="C-terminal domain of transcriptional repressors"/>
    <property type="match status" value="1"/>
</dbReference>
<dbReference type="EMBL" id="CP000473">
    <property type="protein sequence ID" value="ABJ88467.1"/>
    <property type="molecule type" value="Genomic_DNA"/>
</dbReference>
<dbReference type="PANTHER" id="PTHR12835:SF5">
    <property type="entry name" value="BIOTIN--PROTEIN LIGASE"/>
    <property type="match status" value="1"/>
</dbReference>
<protein>
    <recommendedName>
        <fullName evidence="5">biotin--[biotin carboxyl-carrier protein] ligase</fullName>
        <ecNumber evidence="5">6.3.4.15</ecNumber>
    </recommendedName>
</protein>
<dbReference type="CDD" id="cd16442">
    <property type="entry name" value="BPL"/>
    <property type="match status" value="1"/>
</dbReference>
<dbReference type="KEGG" id="sus:Acid_7559"/>
<dbReference type="EC" id="6.3.4.15" evidence="5"/>
<dbReference type="AlphaFoldDB" id="Q01PF3"/>
<proteinExistence type="predicted"/>
<dbReference type="HOGENOM" id="CLU_051096_5_2_0"/>
<dbReference type="Pfam" id="PF02237">
    <property type="entry name" value="BPL_C"/>
    <property type="match status" value="1"/>
</dbReference>
<evidence type="ECO:0000256" key="6">
    <source>
        <dbReference type="ARBA" id="ARBA00047846"/>
    </source>
</evidence>
<dbReference type="InterPro" id="IPR008988">
    <property type="entry name" value="Transcriptional_repressor_C"/>
</dbReference>
<dbReference type="PROSITE" id="PS51733">
    <property type="entry name" value="BPL_LPL_CATALYTIC"/>
    <property type="match status" value="1"/>
</dbReference>
<dbReference type="GO" id="GO:0005524">
    <property type="term" value="F:ATP binding"/>
    <property type="evidence" value="ECO:0007669"/>
    <property type="project" value="UniProtKB-KW"/>
</dbReference>
<comment type="catalytic activity">
    <reaction evidence="6">
        <text>biotin + L-lysyl-[protein] + ATP = N(6)-biotinyl-L-lysyl-[protein] + AMP + diphosphate + H(+)</text>
        <dbReference type="Rhea" id="RHEA:11756"/>
        <dbReference type="Rhea" id="RHEA-COMP:9752"/>
        <dbReference type="Rhea" id="RHEA-COMP:10505"/>
        <dbReference type="ChEBI" id="CHEBI:15378"/>
        <dbReference type="ChEBI" id="CHEBI:29969"/>
        <dbReference type="ChEBI" id="CHEBI:30616"/>
        <dbReference type="ChEBI" id="CHEBI:33019"/>
        <dbReference type="ChEBI" id="CHEBI:57586"/>
        <dbReference type="ChEBI" id="CHEBI:83144"/>
        <dbReference type="ChEBI" id="CHEBI:456215"/>
        <dbReference type="EC" id="6.3.4.15"/>
    </reaction>
</comment>
<evidence type="ECO:0000256" key="4">
    <source>
        <dbReference type="ARBA" id="ARBA00023267"/>
    </source>
</evidence>
<evidence type="ECO:0000256" key="1">
    <source>
        <dbReference type="ARBA" id="ARBA00022598"/>
    </source>
</evidence>
<dbReference type="NCBIfam" id="TIGR00121">
    <property type="entry name" value="birA_ligase"/>
    <property type="match status" value="1"/>
</dbReference>
<keyword evidence="3" id="KW-0067">ATP-binding</keyword>
<dbReference type="InterPro" id="IPR004408">
    <property type="entry name" value="Biotin_CoA_COase_ligase"/>
</dbReference>
<dbReference type="SUPFAM" id="SSF55681">
    <property type="entry name" value="Class II aaRS and biotin synthetases"/>
    <property type="match status" value="1"/>
</dbReference>
<evidence type="ECO:0000256" key="3">
    <source>
        <dbReference type="ARBA" id="ARBA00022840"/>
    </source>
</evidence>
<dbReference type="InterPro" id="IPR003142">
    <property type="entry name" value="BPL_C"/>
</dbReference>
<name>Q01PF3_SOLUE</name>
<dbReference type="Gene3D" id="3.30.930.10">
    <property type="entry name" value="Bira Bifunctional Protein, Domain 2"/>
    <property type="match status" value="1"/>
</dbReference>
<dbReference type="InParanoid" id="Q01PF3"/>
<dbReference type="GO" id="GO:0004077">
    <property type="term" value="F:biotin--[biotin carboxyl-carrier protein] ligase activity"/>
    <property type="evidence" value="ECO:0007669"/>
    <property type="project" value="UniProtKB-EC"/>
</dbReference>
<dbReference type="Gene3D" id="2.30.30.100">
    <property type="match status" value="1"/>
</dbReference>
<gene>
    <name evidence="8" type="ordered locus">Acid_7559</name>
</gene>
<dbReference type="PANTHER" id="PTHR12835">
    <property type="entry name" value="BIOTIN PROTEIN LIGASE"/>
    <property type="match status" value="1"/>
</dbReference>